<dbReference type="AlphaFoldDB" id="A0A9N8RTY0"/>
<evidence type="ECO:0000313" key="2">
    <source>
        <dbReference type="EMBL" id="CAG4892457.1"/>
    </source>
</evidence>
<dbReference type="EMBL" id="CAJQZC010000002">
    <property type="protein sequence ID" value="CAG4892457.1"/>
    <property type="molecule type" value="Genomic_DNA"/>
</dbReference>
<name>A0A9N8RTY0_9BURK</name>
<feature type="transmembrane region" description="Helical" evidence="1">
    <location>
        <begin position="50"/>
        <end position="72"/>
    </location>
</feature>
<dbReference type="RefSeq" id="WP_228875603.1">
    <property type="nucleotide sequence ID" value="NZ_CAJQZC010000002.1"/>
</dbReference>
<protein>
    <submittedName>
        <fullName evidence="2">Uncharacterized protein</fullName>
    </submittedName>
</protein>
<comment type="caution">
    <text evidence="2">The sequence shown here is derived from an EMBL/GenBank/DDBJ whole genome shotgun (WGS) entry which is preliminary data.</text>
</comment>
<reference evidence="2" key="1">
    <citation type="submission" date="2021-04" db="EMBL/GenBank/DDBJ databases">
        <authorList>
            <person name="Vanwijnsberghe S."/>
        </authorList>
    </citation>
    <scope>NUCLEOTIDE SEQUENCE</scope>
    <source>
        <strain evidence="2">LMG 31841</strain>
    </source>
</reference>
<proteinExistence type="predicted"/>
<keyword evidence="1" id="KW-1133">Transmembrane helix</keyword>
<dbReference type="Proteomes" id="UP000789704">
    <property type="component" value="Unassembled WGS sequence"/>
</dbReference>
<feature type="transmembrane region" description="Helical" evidence="1">
    <location>
        <begin position="84"/>
        <end position="105"/>
    </location>
</feature>
<organism evidence="2 3">
    <name type="scientific">Paraburkholderia saeva</name>
    <dbReference type="NCBI Taxonomy" id="2777537"/>
    <lineage>
        <taxon>Bacteria</taxon>
        <taxon>Pseudomonadati</taxon>
        <taxon>Pseudomonadota</taxon>
        <taxon>Betaproteobacteria</taxon>
        <taxon>Burkholderiales</taxon>
        <taxon>Burkholderiaceae</taxon>
        <taxon>Paraburkholderia</taxon>
    </lineage>
</organism>
<feature type="transmembrane region" description="Helical" evidence="1">
    <location>
        <begin position="160"/>
        <end position="179"/>
    </location>
</feature>
<evidence type="ECO:0000313" key="3">
    <source>
        <dbReference type="Proteomes" id="UP000789704"/>
    </source>
</evidence>
<keyword evidence="1" id="KW-0472">Membrane</keyword>
<evidence type="ECO:0000256" key="1">
    <source>
        <dbReference type="SAM" id="Phobius"/>
    </source>
</evidence>
<accession>A0A9N8RTY0</accession>
<keyword evidence="1" id="KW-0812">Transmembrane</keyword>
<keyword evidence="3" id="KW-1185">Reference proteome</keyword>
<sequence>MTGRPPPDARAQLDEYIKILTRLGDGLSINDFRREAIAEAARTNARVKAFVCWGSVIFLALMIAELAIPVFMTVPVHRFSVLLIVLWSFSLGGLGAVANAFLHLLKLVPQQTLNTSDFFEVVGRTMLGCLFSTVLSLTLFPEIGQFLESLTAAAGKPDKTAGLTALVPFLLGYSIPLVLRLLDKTIQAVELTFGAEDRRTMTNSPRAGRPPGRRR</sequence>
<gene>
    <name evidence="2" type="ORF">LMG31841_01624</name>
</gene>
<feature type="transmembrane region" description="Helical" evidence="1">
    <location>
        <begin position="117"/>
        <end position="140"/>
    </location>
</feature>